<dbReference type="GO" id="GO:0005096">
    <property type="term" value="F:GTPase activator activity"/>
    <property type="evidence" value="ECO:0007669"/>
    <property type="project" value="InterPro"/>
</dbReference>
<feature type="compositionally biased region" description="Polar residues" evidence="1">
    <location>
        <begin position="428"/>
        <end position="440"/>
    </location>
</feature>
<evidence type="ECO:0000313" key="4">
    <source>
        <dbReference type="Proteomes" id="UP001209878"/>
    </source>
</evidence>
<dbReference type="Pfam" id="PF20412">
    <property type="entry name" value="RALGAPB_N"/>
    <property type="match status" value="1"/>
</dbReference>
<dbReference type="InterPro" id="IPR039930">
    <property type="entry name" value="RALGAPB"/>
</dbReference>
<organism evidence="3 4">
    <name type="scientific">Ridgeia piscesae</name>
    <name type="common">Tubeworm</name>
    <dbReference type="NCBI Taxonomy" id="27915"/>
    <lineage>
        <taxon>Eukaryota</taxon>
        <taxon>Metazoa</taxon>
        <taxon>Spiralia</taxon>
        <taxon>Lophotrochozoa</taxon>
        <taxon>Annelida</taxon>
        <taxon>Polychaeta</taxon>
        <taxon>Sedentaria</taxon>
        <taxon>Canalipalpata</taxon>
        <taxon>Sabellida</taxon>
        <taxon>Siboglinidae</taxon>
        <taxon>Ridgeia</taxon>
    </lineage>
</organism>
<dbReference type="InterPro" id="IPR046859">
    <property type="entry name" value="RGPA/RALGAPB_N"/>
</dbReference>
<feature type="compositionally biased region" description="Basic and acidic residues" evidence="1">
    <location>
        <begin position="870"/>
        <end position="880"/>
    </location>
</feature>
<evidence type="ECO:0000259" key="2">
    <source>
        <dbReference type="Pfam" id="PF20412"/>
    </source>
</evidence>
<accession>A0AAD9NZ46</accession>
<reference evidence="3" key="1">
    <citation type="journal article" date="2023" name="Mol. Biol. Evol.">
        <title>Third-Generation Sequencing Reveals the Adaptive Role of the Epigenome in Three Deep-Sea Polychaetes.</title>
        <authorList>
            <person name="Perez M."/>
            <person name="Aroh O."/>
            <person name="Sun Y."/>
            <person name="Lan Y."/>
            <person name="Juniper S.K."/>
            <person name="Young C.R."/>
            <person name="Angers B."/>
            <person name="Qian P.Y."/>
        </authorList>
    </citation>
    <scope>NUCLEOTIDE SEQUENCE</scope>
    <source>
        <strain evidence="3">R07B-5</strain>
    </source>
</reference>
<protein>
    <recommendedName>
        <fullName evidence="2">Ral GTPase-activating protein subunit alpha/beta N-terminal domain-containing protein</fullName>
    </recommendedName>
</protein>
<comment type="caution">
    <text evidence="3">The sequence shown here is derived from an EMBL/GenBank/DDBJ whole genome shotgun (WGS) entry which is preliminary data.</text>
</comment>
<name>A0AAD9NZ46_RIDPI</name>
<dbReference type="PANTHER" id="PTHR21344:SF1">
    <property type="entry name" value="RAL GTPASE-ACTIVATING PROTEIN SUBUNIT BETA"/>
    <property type="match status" value="1"/>
</dbReference>
<evidence type="ECO:0000313" key="3">
    <source>
        <dbReference type="EMBL" id="KAK2185081.1"/>
    </source>
</evidence>
<dbReference type="PANTHER" id="PTHR21344">
    <property type="entry name" value="RAL GTPASE-ACTIVATING PROTEIN SUBUNIT BETA"/>
    <property type="match status" value="1"/>
</dbReference>
<dbReference type="EMBL" id="JAODUO010000245">
    <property type="protein sequence ID" value="KAK2185081.1"/>
    <property type="molecule type" value="Genomic_DNA"/>
</dbReference>
<feature type="domain" description="Ral GTPase-activating protein subunit alpha/beta N-terminal" evidence="2">
    <location>
        <begin position="163"/>
        <end position="283"/>
    </location>
</feature>
<dbReference type="AlphaFoldDB" id="A0AAD9NZ46"/>
<feature type="region of interest" description="Disordered" evidence="1">
    <location>
        <begin position="420"/>
        <end position="440"/>
    </location>
</feature>
<sequence>MYSEWASVQQEIQTDTANISVLHNFPDVVGKEVANSVVKNLAQNLSLSAANNEEPSHLSTPAAVKWTMQVLCYGLNLPLSELETIKDCVNVYCEWFSALTAPHVCVPRPVIDDPNPYVRDMLHHLYNLFVPRPPEAASAAVPATTSKVPLSSQQAANIGLDLVNRQTILCHRVLRMIQSTVTESVVMTQDTWNDLLKFLLAVNDTLLAPPIVKDGLGDQLCERILSVLFELWALACSRFFPSPPMWKTFREMCCNWRHQPPLVAQWHRFNLTFTARMLRLMYGQDYPPLQVSLEDQQLIPDTMDDDCIVQCWFRFLHIIGDPSDLSQPKVISNTPKFLHMALTSDSVIDPHQHRCLQALPEIFHQAMRGLSVLVDAFLGICQPGVEVTFYAIDVGSAGITPPVQRRFKAMSQPAAKGVTKMAAMPTSVRPSSSADTISVGSSHSQLSLDDRLPYAPGRPHVNSILHLFGQWLVEAALVGVRVQGKVEKDSTSTGTVSTEAGDTTLLSSSYDAGRAEACGALCRIFCSHRTGEEILALYLSRFYIVLHHGLQTDKRTSLAGAGSVFLFPLFYFCVDLDGVQILVPQLLRALDLILNDTHSRMHYEEQISAVELRKASIHLLLSMLCLPLHFHTLPIKSLFADSLEEEVTFLSLKSRIVELLLQALLTESDAPNTQMLLGGLMLCVEDLAVHEATELAAQETIDSTEDSEDRPQRCLHMDHPPDSAYEVFGRATSLVCNRLMASWKIEMNVALAAIEVLSGLAKVKLTAPNILMCKRTVNWICEFIMYQCSRPAPAHSKDLHSMICAAFQCLVLWLTEHDYLMQDKQCLQAVLEVVELGISGTRSQPPQSQFVDDPAEVHRYPVVSSKHRHEKETRMSHGDDAVASSQQNRASEVPKLKGEKELKPVSMRVKDAAEQLLTAIMDSVGSFPPPCGPESLCSLLDEEALLRHCHCGDTDDDTDTGDTSPHLSLRYFVLDGLILVGLLEQSLTVGRDSLPTVTALIRGPFGRYVWNMQLRHLPREQKCTSSAALVPARRPEPVDDVGVHYNIKHRYFPETVDNIPSFRVDKSVPSLEKTLLDHSDELTKLRSFITDQVQFEKRVSERVLDQYANAPFPNPATECHPPR</sequence>
<dbReference type="Proteomes" id="UP001209878">
    <property type="component" value="Unassembled WGS sequence"/>
</dbReference>
<keyword evidence="4" id="KW-1185">Reference proteome</keyword>
<proteinExistence type="predicted"/>
<feature type="region of interest" description="Disordered" evidence="1">
    <location>
        <begin position="864"/>
        <end position="894"/>
    </location>
</feature>
<evidence type="ECO:0000256" key="1">
    <source>
        <dbReference type="SAM" id="MobiDB-lite"/>
    </source>
</evidence>
<gene>
    <name evidence="3" type="ORF">NP493_246g02052</name>
</gene>